<dbReference type="Pfam" id="PF18029">
    <property type="entry name" value="Glyoxalase_6"/>
    <property type="match status" value="1"/>
</dbReference>
<evidence type="ECO:0000259" key="1">
    <source>
        <dbReference type="Pfam" id="PF18029"/>
    </source>
</evidence>
<sequence length="151" mass="16361">MGPYPGTVATPWSLTIDCASPSTLAGFWAEALGYAPAPPPPGWSSWDAWFDDHDVPVDERGDGAFLHDPAGVAPAISFLRVPEDKIVKNRMHLDLAVGGGRHVAWDERRRRVVTEVERLVALGATVLAEVPADRPDHVTMADPEGNEFDVL</sequence>
<name>F4CWH1_PSEUX</name>
<accession>F4CWH1</accession>
<proteinExistence type="predicted"/>
<dbReference type="Proteomes" id="UP000007809">
    <property type="component" value="Chromosome"/>
</dbReference>
<dbReference type="SUPFAM" id="SSF54593">
    <property type="entry name" value="Glyoxalase/Bleomycin resistance protein/Dihydroxybiphenyl dioxygenase"/>
    <property type="match status" value="1"/>
</dbReference>
<gene>
    <name evidence="2" type="ordered locus">Psed_6575</name>
</gene>
<evidence type="ECO:0000313" key="3">
    <source>
        <dbReference type="Proteomes" id="UP000007809"/>
    </source>
</evidence>
<dbReference type="InterPro" id="IPR029068">
    <property type="entry name" value="Glyas_Bleomycin-R_OHBP_Dase"/>
</dbReference>
<dbReference type="HOGENOM" id="CLU_108054_1_1_11"/>
<keyword evidence="3" id="KW-1185">Reference proteome</keyword>
<feature type="domain" description="Glyoxalase-like" evidence="1">
    <location>
        <begin position="14"/>
        <end position="151"/>
    </location>
</feature>
<protein>
    <recommendedName>
        <fullName evidence="1">Glyoxalase-like domain-containing protein</fullName>
    </recommendedName>
</protein>
<dbReference type="Gene3D" id="3.10.180.10">
    <property type="entry name" value="2,3-Dihydroxybiphenyl 1,2-Dioxygenase, domain 1"/>
    <property type="match status" value="1"/>
</dbReference>
<dbReference type="InterPro" id="IPR041581">
    <property type="entry name" value="Glyoxalase_6"/>
</dbReference>
<dbReference type="EMBL" id="CP002593">
    <property type="protein sequence ID" value="AEA28663.1"/>
    <property type="molecule type" value="Genomic_DNA"/>
</dbReference>
<dbReference type="PANTHER" id="PTHR35908">
    <property type="entry name" value="HYPOTHETICAL FUSION PROTEIN"/>
    <property type="match status" value="1"/>
</dbReference>
<evidence type="ECO:0000313" key="2">
    <source>
        <dbReference type="EMBL" id="AEA28663.1"/>
    </source>
</evidence>
<dbReference type="AlphaFoldDB" id="F4CWH1"/>
<dbReference type="eggNOG" id="COG0346">
    <property type="taxonomic scope" value="Bacteria"/>
</dbReference>
<reference evidence="2 3" key="1">
    <citation type="journal article" date="2011" name="J. Bacteriol.">
        <title>Genome sequence of the 1,4-dioxane-degrading Pseudonocardia dioxanivorans strain CB1190.</title>
        <authorList>
            <person name="Sales C.M."/>
            <person name="Mahendra S."/>
            <person name="Grostern A."/>
            <person name="Parales R.E."/>
            <person name="Goodwin L.A."/>
            <person name="Woyke T."/>
            <person name="Nolan M."/>
            <person name="Lapidus A."/>
            <person name="Chertkov O."/>
            <person name="Ovchinnikova G."/>
            <person name="Sczyrba A."/>
            <person name="Alvarez-Cohen L."/>
        </authorList>
    </citation>
    <scope>NUCLEOTIDE SEQUENCE [LARGE SCALE GENOMIC DNA]</scope>
    <source>
        <strain evidence="3">ATCC 55486 / DSM 44775 / JCM 13855 / CB1190</strain>
    </source>
</reference>
<dbReference type="STRING" id="675635.Psed_6575"/>
<dbReference type="PANTHER" id="PTHR35908:SF1">
    <property type="entry name" value="CONSERVED PROTEIN"/>
    <property type="match status" value="1"/>
</dbReference>
<dbReference type="KEGG" id="pdx:Psed_6575"/>
<organism evidence="2 3">
    <name type="scientific">Pseudonocardia dioxanivorans (strain ATCC 55486 / DSM 44775 / JCM 13855 / CB1190)</name>
    <dbReference type="NCBI Taxonomy" id="675635"/>
    <lineage>
        <taxon>Bacteria</taxon>
        <taxon>Bacillati</taxon>
        <taxon>Actinomycetota</taxon>
        <taxon>Actinomycetes</taxon>
        <taxon>Pseudonocardiales</taxon>
        <taxon>Pseudonocardiaceae</taxon>
        <taxon>Pseudonocardia</taxon>
    </lineage>
</organism>